<dbReference type="InterPro" id="IPR028978">
    <property type="entry name" value="Chorismate_lyase_/UTRA_dom_sf"/>
</dbReference>
<dbReference type="EMBL" id="JARYGZ010000001">
    <property type="protein sequence ID" value="MDH7639477.1"/>
    <property type="molecule type" value="Genomic_DNA"/>
</dbReference>
<proteinExistence type="predicted"/>
<accession>A0ABT6N2S2</accession>
<evidence type="ECO:0008006" key="3">
    <source>
        <dbReference type="Google" id="ProtNLM"/>
    </source>
</evidence>
<dbReference type="SUPFAM" id="SSF64288">
    <property type="entry name" value="Chorismate lyase-like"/>
    <property type="match status" value="1"/>
</dbReference>
<dbReference type="Gene3D" id="3.40.1410.10">
    <property type="entry name" value="Chorismate lyase-like"/>
    <property type="match status" value="1"/>
</dbReference>
<keyword evidence="2" id="KW-1185">Reference proteome</keyword>
<reference evidence="1" key="1">
    <citation type="submission" date="2023-04" db="EMBL/GenBank/DDBJ databases">
        <title>Sphingomonas sp. MAHUQ-71 isolated from rice field.</title>
        <authorList>
            <person name="Huq M.A."/>
        </authorList>
    </citation>
    <scope>NUCLEOTIDE SEQUENCE</scope>
    <source>
        <strain evidence="1">MAHUQ-71</strain>
    </source>
</reference>
<evidence type="ECO:0000313" key="1">
    <source>
        <dbReference type="EMBL" id="MDH7639477.1"/>
    </source>
</evidence>
<comment type="caution">
    <text evidence="1">The sequence shown here is derived from an EMBL/GenBank/DDBJ whole genome shotgun (WGS) entry which is preliminary data.</text>
</comment>
<protein>
    <recommendedName>
        <fullName evidence="3">Chorismate lyase</fullName>
    </recommendedName>
</protein>
<sequence>MPVALPWPDTPIARVEALALVQTLNADLLSHDSATLTLDRWCADHRLADPGAKVVAERVRGQDKPATAEVRAALRVDAATPVAYRSVRLRCGDHVLSEADNWYVPARLTPDMNRALETSDVAFGRAVQALHFSRHTLAATLLWSPLPAGWEMSRLPGPPHGTTPLAIPHHVLEHRAVLATPDGTPFSLVVEDYTAAILDFPPPAG</sequence>
<dbReference type="RefSeq" id="WP_281044740.1">
    <property type="nucleotide sequence ID" value="NZ_JARYGZ010000001.1"/>
</dbReference>
<name>A0ABT6N2S2_9SPHN</name>
<organism evidence="1 2">
    <name type="scientific">Sphingomonas oryzagri</name>
    <dbReference type="NCBI Taxonomy" id="3042314"/>
    <lineage>
        <taxon>Bacteria</taxon>
        <taxon>Pseudomonadati</taxon>
        <taxon>Pseudomonadota</taxon>
        <taxon>Alphaproteobacteria</taxon>
        <taxon>Sphingomonadales</taxon>
        <taxon>Sphingomonadaceae</taxon>
        <taxon>Sphingomonas</taxon>
    </lineage>
</organism>
<gene>
    <name evidence="1" type="ORF">QGN17_12115</name>
</gene>
<evidence type="ECO:0000313" key="2">
    <source>
        <dbReference type="Proteomes" id="UP001160625"/>
    </source>
</evidence>
<dbReference type="Proteomes" id="UP001160625">
    <property type="component" value="Unassembled WGS sequence"/>
</dbReference>